<organism evidence="2">
    <name type="scientific">Strombidinopsis acuminata</name>
    <dbReference type="NCBI Taxonomy" id="141414"/>
    <lineage>
        <taxon>Eukaryota</taxon>
        <taxon>Sar</taxon>
        <taxon>Alveolata</taxon>
        <taxon>Ciliophora</taxon>
        <taxon>Intramacronucleata</taxon>
        <taxon>Spirotrichea</taxon>
        <taxon>Choreotrichia</taxon>
        <taxon>Choreotrichida</taxon>
        <taxon>Strombidinopsidae</taxon>
        <taxon>Strombidinopsis</taxon>
    </lineage>
</organism>
<proteinExistence type="predicted"/>
<feature type="compositionally biased region" description="Basic and acidic residues" evidence="1">
    <location>
        <begin position="185"/>
        <end position="194"/>
    </location>
</feature>
<feature type="compositionally biased region" description="Basic residues" evidence="1">
    <location>
        <begin position="172"/>
        <end position="184"/>
    </location>
</feature>
<sequence>MQPNPNPNRASRSMAQQAALDIVSARGTDGEEAAAACTAAPMPMQWAALLDGAQRGRQAAEEEEEEEVVARGSEPSGAGNSLFGFLPTRPTGLSQPLLQGRKRSAAAKRTHPAWDCVVLIDEDDMSNPQWKCLGCGVSRRGGATRVVDHVLGRNMSAQCPSTGPPSSPSSTKVRRSAGTKNEKKKQKEAVRQVDEAAAAPLAERLAEGVSAGSVVVKPP</sequence>
<reference evidence="2" key="1">
    <citation type="submission" date="2021-01" db="EMBL/GenBank/DDBJ databases">
        <authorList>
            <person name="Corre E."/>
            <person name="Pelletier E."/>
            <person name="Niang G."/>
            <person name="Scheremetjew M."/>
            <person name="Finn R."/>
            <person name="Kale V."/>
            <person name="Holt S."/>
            <person name="Cochrane G."/>
            <person name="Meng A."/>
            <person name="Brown T."/>
            <person name="Cohen L."/>
        </authorList>
    </citation>
    <scope>NUCLEOTIDE SEQUENCE</scope>
    <source>
        <strain evidence="2">SPMC142</strain>
    </source>
</reference>
<feature type="region of interest" description="Disordered" evidence="1">
    <location>
        <begin position="67"/>
        <end position="88"/>
    </location>
</feature>
<name>A0A7S3W094_9SPIT</name>
<evidence type="ECO:0008006" key="3">
    <source>
        <dbReference type="Google" id="ProtNLM"/>
    </source>
</evidence>
<evidence type="ECO:0000313" key="2">
    <source>
        <dbReference type="EMBL" id="CAE0528737.1"/>
    </source>
</evidence>
<dbReference type="AlphaFoldDB" id="A0A7S3W094"/>
<evidence type="ECO:0000256" key="1">
    <source>
        <dbReference type="SAM" id="MobiDB-lite"/>
    </source>
</evidence>
<protein>
    <recommendedName>
        <fullName evidence="3">BED-type domain-containing protein</fullName>
    </recommendedName>
</protein>
<feature type="region of interest" description="Disordered" evidence="1">
    <location>
        <begin position="154"/>
        <end position="195"/>
    </location>
</feature>
<dbReference type="EMBL" id="HBIQ01015523">
    <property type="protein sequence ID" value="CAE0528737.1"/>
    <property type="molecule type" value="Transcribed_RNA"/>
</dbReference>
<accession>A0A7S3W094</accession>
<gene>
    <name evidence="2" type="ORF">SACU0126_LOCUS5054</name>
</gene>